<feature type="compositionally biased region" description="Polar residues" evidence="2">
    <location>
        <begin position="144"/>
        <end position="153"/>
    </location>
</feature>
<dbReference type="AlphaFoldDB" id="A0A245ZFJ6"/>
<sequence>MTDKLNDDSTLLATELTIAWLANPNTRVNPDDVPGVLASLYEAVQNLGKATASTQEAAPDAPEHKPAITARKSLADPEFIVSMIDGKKYRSLRRHLNAHGLSPEDYRQRYGLKPDYPMVAPGYSAARREVAKKLGLGRKPGTKITKSADQTGSAKRGRKAASDAPSAEG</sequence>
<feature type="region of interest" description="Disordered" evidence="2">
    <location>
        <begin position="134"/>
        <end position="169"/>
    </location>
</feature>
<dbReference type="InterPro" id="IPR008807">
    <property type="entry name" value="ROS_MUCR"/>
</dbReference>
<dbReference type="EMBL" id="NBBJ01000005">
    <property type="protein sequence ID" value="OWK28520.1"/>
    <property type="molecule type" value="Genomic_DNA"/>
</dbReference>
<comment type="similarity">
    <text evidence="1">Belongs to the ros/MucR family.</text>
</comment>
<dbReference type="Pfam" id="PF05443">
    <property type="entry name" value="ROS_MUCR"/>
    <property type="match status" value="1"/>
</dbReference>
<evidence type="ECO:0000256" key="2">
    <source>
        <dbReference type="SAM" id="MobiDB-lite"/>
    </source>
</evidence>
<evidence type="ECO:0000313" key="4">
    <source>
        <dbReference type="Proteomes" id="UP000197783"/>
    </source>
</evidence>
<protein>
    <submittedName>
        <fullName evidence="3">Transcriptional regulatory protein ros</fullName>
    </submittedName>
</protein>
<proteinExistence type="inferred from homology"/>
<accession>A0A245ZFJ6</accession>
<dbReference type="GO" id="GO:0008270">
    <property type="term" value="F:zinc ion binding"/>
    <property type="evidence" value="ECO:0007669"/>
    <property type="project" value="InterPro"/>
</dbReference>
<evidence type="ECO:0000256" key="1">
    <source>
        <dbReference type="ARBA" id="ARBA00007031"/>
    </source>
</evidence>
<dbReference type="Proteomes" id="UP000197783">
    <property type="component" value="Unassembled WGS sequence"/>
</dbReference>
<organism evidence="3 4">
    <name type="scientific">Sphingomonas mucosissima</name>
    <dbReference type="NCBI Taxonomy" id="370959"/>
    <lineage>
        <taxon>Bacteria</taxon>
        <taxon>Pseudomonadati</taxon>
        <taxon>Pseudomonadota</taxon>
        <taxon>Alphaproteobacteria</taxon>
        <taxon>Sphingomonadales</taxon>
        <taxon>Sphingomonadaceae</taxon>
        <taxon>Sphingomonas</taxon>
    </lineage>
</organism>
<dbReference type="GO" id="GO:0006355">
    <property type="term" value="P:regulation of DNA-templated transcription"/>
    <property type="evidence" value="ECO:0007669"/>
    <property type="project" value="InterPro"/>
</dbReference>
<comment type="caution">
    <text evidence="3">The sequence shown here is derived from an EMBL/GenBank/DDBJ whole genome shotgun (WGS) entry which is preliminary data.</text>
</comment>
<gene>
    <name evidence="3" type="primary">ros_1</name>
    <name evidence="3" type="ORF">SPMU_27810</name>
</gene>
<dbReference type="RefSeq" id="WP_088334479.1">
    <property type="nucleotide sequence ID" value="NZ_NBBJ01000005.1"/>
</dbReference>
<dbReference type="InterPro" id="IPR041920">
    <property type="entry name" value="ROS/MUCR_sf"/>
</dbReference>
<dbReference type="GO" id="GO:0003677">
    <property type="term" value="F:DNA binding"/>
    <property type="evidence" value="ECO:0007669"/>
    <property type="project" value="InterPro"/>
</dbReference>
<reference evidence="3 4" key="1">
    <citation type="submission" date="2017-03" db="EMBL/GenBank/DDBJ databases">
        <title>Genome sequence of Sphingomonas mucosissima DSM 17494.</title>
        <authorList>
            <person name="Poehlein A."/>
            <person name="Wuebbeler J.H."/>
            <person name="Steinbuechel A."/>
            <person name="Daniel R."/>
        </authorList>
    </citation>
    <scope>NUCLEOTIDE SEQUENCE [LARGE SCALE GENOMIC DNA]</scope>
    <source>
        <strain evidence="3 4">DSM 17494</strain>
    </source>
</reference>
<dbReference type="Gene3D" id="1.10.10.1550">
    <property type="entry name" value="ROS/MUCR transcriptional regulator protein"/>
    <property type="match status" value="1"/>
</dbReference>
<dbReference type="OrthoDB" id="9809693at2"/>
<evidence type="ECO:0000313" key="3">
    <source>
        <dbReference type="EMBL" id="OWK28520.1"/>
    </source>
</evidence>
<keyword evidence="4" id="KW-1185">Reference proteome</keyword>
<name>A0A245ZFJ6_9SPHN</name>